<name>A0A6J6EHR2_9ZZZZ</name>
<evidence type="ECO:0000259" key="1">
    <source>
        <dbReference type="Pfam" id="PF12705"/>
    </source>
</evidence>
<dbReference type="Gene3D" id="3.90.320.10">
    <property type="match status" value="1"/>
</dbReference>
<feature type="domain" description="PD-(D/E)XK endonuclease-like" evidence="1">
    <location>
        <begin position="25"/>
        <end position="267"/>
    </location>
</feature>
<gene>
    <name evidence="2" type="ORF">UFOPK1726_00513</name>
</gene>
<dbReference type="EMBL" id="CAEZTT010000044">
    <property type="protein sequence ID" value="CAB4574979.1"/>
    <property type="molecule type" value="Genomic_DNA"/>
</dbReference>
<evidence type="ECO:0000313" key="2">
    <source>
        <dbReference type="EMBL" id="CAB4574979.1"/>
    </source>
</evidence>
<proteinExistence type="predicted"/>
<organism evidence="2">
    <name type="scientific">freshwater metagenome</name>
    <dbReference type="NCBI Taxonomy" id="449393"/>
    <lineage>
        <taxon>unclassified sequences</taxon>
        <taxon>metagenomes</taxon>
        <taxon>ecological metagenomes</taxon>
    </lineage>
</organism>
<protein>
    <submittedName>
        <fullName evidence="2">Unannotated protein</fullName>
    </submittedName>
</protein>
<accession>A0A6J6EHR2</accession>
<dbReference type="Pfam" id="PF12705">
    <property type="entry name" value="PDDEXK_1"/>
    <property type="match status" value="1"/>
</dbReference>
<reference evidence="2" key="1">
    <citation type="submission" date="2020-05" db="EMBL/GenBank/DDBJ databases">
        <authorList>
            <person name="Chiriac C."/>
            <person name="Salcher M."/>
            <person name="Ghai R."/>
            <person name="Kavagutti S V."/>
        </authorList>
    </citation>
    <scope>NUCLEOTIDE SEQUENCE</scope>
</reference>
<sequence>MTGTNSYPPTSVAVEMAEAGNPSARLSPTQISAFRKCGLRYWFSYLLGWREPPTPALAAGTIVHDTLEGLYRLPAPDRSFENAWSIMGNVGKELLLKPEYEHLGRGANRDDVRKRADLALTGYFELEKPSEIDVAIVDIETDVDAELNGVLFHGRLDRRTRKPIDRVTDYKTGKKPSGVPLDDYVQQVLFYAAAINSGSDPGVEEVELLFLPDKQAVRRPVYPAAITRVTEVLIQTRTEIDAAMQSGQWIAQPSRLCNYCPFKPVCPTQQKTAPIPGSAASQNLLSQTGLQRKVSASATEITDPDFLPLELSE</sequence>
<dbReference type="AlphaFoldDB" id="A0A6J6EHR2"/>
<dbReference type="InterPro" id="IPR038726">
    <property type="entry name" value="PDDEXK_AddAB-type"/>
</dbReference>
<dbReference type="InterPro" id="IPR011604">
    <property type="entry name" value="PDDEXK-like_dom_sf"/>
</dbReference>